<keyword evidence="4" id="KW-1185">Reference proteome</keyword>
<proteinExistence type="predicted"/>
<gene>
    <name evidence="3" type="ORF">HMPREF9431_01716</name>
</gene>
<keyword evidence="1" id="KW-0732">Signal</keyword>
<dbReference type="EMBL" id="ADGI01000054">
    <property type="protein sequence ID" value="EGV30246.1"/>
    <property type="molecule type" value="Genomic_DNA"/>
</dbReference>
<dbReference type="PATRIC" id="fig|702438.4.peg.1775"/>
<organism evidence="3 4">
    <name type="scientific">Segatella oulorum F0390</name>
    <dbReference type="NCBI Taxonomy" id="702438"/>
    <lineage>
        <taxon>Bacteria</taxon>
        <taxon>Pseudomonadati</taxon>
        <taxon>Bacteroidota</taxon>
        <taxon>Bacteroidia</taxon>
        <taxon>Bacteroidales</taxon>
        <taxon>Prevotellaceae</taxon>
        <taxon>Segatella</taxon>
    </lineage>
</organism>
<evidence type="ECO:0000313" key="4">
    <source>
        <dbReference type="Proteomes" id="UP000005141"/>
    </source>
</evidence>
<dbReference type="PROSITE" id="PS51257">
    <property type="entry name" value="PROKAR_LIPOPROTEIN"/>
    <property type="match status" value="1"/>
</dbReference>
<dbReference type="SUPFAM" id="SSF49785">
    <property type="entry name" value="Galactose-binding domain-like"/>
    <property type="match status" value="1"/>
</dbReference>
<dbReference type="AlphaFoldDB" id="G1WD15"/>
<evidence type="ECO:0000259" key="2">
    <source>
        <dbReference type="PROSITE" id="PS50022"/>
    </source>
</evidence>
<dbReference type="Pfam" id="PF00754">
    <property type="entry name" value="F5_F8_type_C"/>
    <property type="match status" value="1"/>
</dbReference>
<accession>G1WD15</accession>
<dbReference type="Gene3D" id="2.60.120.260">
    <property type="entry name" value="Galactose-binding domain-like"/>
    <property type="match status" value="1"/>
</dbReference>
<dbReference type="InterPro" id="IPR032163">
    <property type="entry name" value="DUF4999"/>
</dbReference>
<dbReference type="HOGENOM" id="CLU_076019_0_0_10"/>
<dbReference type="Pfam" id="PF16390">
    <property type="entry name" value="DUF4999"/>
    <property type="match status" value="1"/>
</dbReference>
<feature type="chain" id="PRO_5003425784" description="F5/8 type C domain-containing protein" evidence="1">
    <location>
        <begin position="27"/>
        <end position="326"/>
    </location>
</feature>
<sequence>MKYSYHNLTAAALAFVGLLLFASCHSDDSAVEDEWTATYVYLQRLDYLTPSPKTFRIDHTSEGLSAGVDMPFMVKTQKATSKDVHVNLELRDAKAPNIGLQLQDKAGHRLTSSQVTIKAGQQSSDTLRIVATNLDALKTNEQKMDLTFDVAITSIETLQTNTHISPRATMNNLAAKIEKGAMQNMRMGIPEENQMLDRTGWVITLGAGAENSAANLVDGNYWSDVARSGSGFSITIDLGAEKTINGINTTSWGYSSNHYAPQEIEVSVSKDNATWKSLGTLPTTGGNQHITLLSHPKARYLKYNILKMPASGRVSIVEFNLYGTDD</sequence>
<reference evidence="3 4" key="1">
    <citation type="submission" date="2011-07" db="EMBL/GenBank/DDBJ databases">
        <title>The Genome Sequence of Prevotella oulorum F0390.</title>
        <authorList>
            <consortium name="The Broad Institute Genome Sequencing Platform"/>
            <consortium name="The Broad Institute Genome Sequencing Center for Infectious Disease"/>
            <person name="Earl A."/>
            <person name="Ward D."/>
            <person name="Feldgarden M."/>
            <person name="Gevers D."/>
            <person name="Izard J."/>
            <person name="Ganesan A."/>
            <person name="Baranova O.V."/>
            <person name="Blanton J.M."/>
            <person name="Tanner A.C."/>
            <person name="Dewhirst F.E."/>
            <person name="Young S.K."/>
            <person name="Zeng Q."/>
            <person name="Gargeya S."/>
            <person name="Fitzgerald M."/>
            <person name="Haas B."/>
            <person name="Abouelleil A."/>
            <person name="Alvarado L."/>
            <person name="Arachchi H.M."/>
            <person name="Berlin A."/>
            <person name="Brown A."/>
            <person name="Chapman S.B."/>
            <person name="Chen Z."/>
            <person name="Dunbar C."/>
            <person name="Freedman E."/>
            <person name="Gearin G."/>
            <person name="Gellesch M."/>
            <person name="Goldberg J."/>
            <person name="Griggs A."/>
            <person name="Gujja S."/>
            <person name="Heiman D."/>
            <person name="Howarth C."/>
            <person name="Larson L."/>
            <person name="Lui A."/>
            <person name="MacDonald P.J.P."/>
            <person name="Mehta T."/>
            <person name="Montmayeur A."/>
            <person name="Murphy C."/>
            <person name="Neiman D."/>
            <person name="Pearson M."/>
            <person name="Priest M."/>
            <person name="Roberts A."/>
            <person name="Saif S."/>
            <person name="Shea T."/>
            <person name="Shenoy N."/>
            <person name="Sisk P."/>
            <person name="Stolte C."/>
            <person name="Sykes S."/>
            <person name="Wortman J."/>
            <person name="Nusbaum C."/>
            <person name="Birren B."/>
        </authorList>
    </citation>
    <scope>NUCLEOTIDE SEQUENCE [LARGE SCALE GENOMIC DNA]</scope>
    <source>
        <strain evidence="3 4">F0390</strain>
    </source>
</reference>
<protein>
    <recommendedName>
        <fullName evidence="2">F5/8 type C domain-containing protein</fullName>
    </recommendedName>
</protein>
<evidence type="ECO:0000256" key="1">
    <source>
        <dbReference type="SAM" id="SignalP"/>
    </source>
</evidence>
<dbReference type="OrthoDB" id="1452357at2"/>
<comment type="caution">
    <text evidence="3">The sequence shown here is derived from an EMBL/GenBank/DDBJ whole genome shotgun (WGS) entry which is preliminary data.</text>
</comment>
<dbReference type="PROSITE" id="PS50022">
    <property type="entry name" value="FA58C_3"/>
    <property type="match status" value="1"/>
</dbReference>
<feature type="domain" description="F5/8 type C" evidence="2">
    <location>
        <begin position="182"/>
        <end position="324"/>
    </location>
</feature>
<dbReference type="eggNOG" id="ENOG5032ZRT">
    <property type="taxonomic scope" value="Bacteria"/>
</dbReference>
<dbReference type="InterPro" id="IPR008979">
    <property type="entry name" value="Galactose-bd-like_sf"/>
</dbReference>
<dbReference type="InterPro" id="IPR000421">
    <property type="entry name" value="FA58C"/>
</dbReference>
<feature type="signal peptide" evidence="1">
    <location>
        <begin position="1"/>
        <end position="26"/>
    </location>
</feature>
<evidence type="ECO:0000313" key="3">
    <source>
        <dbReference type="EMBL" id="EGV30246.1"/>
    </source>
</evidence>
<name>G1WD15_9BACT</name>
<dbReference type="Proteomes" id="UP000005141">
    <property type="component" value="Unassembled WGS sequence"/>
</dbReference>